<proteinExistence type="predicted"/>
<name>A0A9P4S855_9PEZI</name>
<accession>A0A9P4S855</accession>
<feature type="compositionally biased region" description="Basic and acidic residues" evidence="1">
    <location>
        <begin position="279"/>
        <end position="291"/>
    </location>
</feature>
<feature type="compositionally biased region" description="Polar residues" evidence="1">
    <location>
        <begin position="117"/>
        <end position="128"/>
    </location>
</feature>
<comment type="caution">
    <text evidence="2">The sequence shown here is derived from an EMBL/GenBank/DDBJ whole genome shotgun (WGS) entry which is preliminary data.</text>
</comment>
<feature type="compositionally biased region" description="Basic and acidic residues" evidence="1">
    <location>
        <begin position="1"/>
        <end position="10"/>
    </location>
</feature>
<dbReference type="EMBL" id="MU006098">
    <property type="protein sequence ID" value="KAF2837842.1"/>
    <property type="molecule type" value="Genomic_DNA"/>
</dbReference>
<dbReference type="Pfam" id="PF10446">
    <property type="entry name" value="DUF2457"/>
    <property type="match status" value="1"/>
</dbReference>
<feature type="compositionally biased region" description="Acidic residues" evidence="1">
    <location>
        <begin position="564"/>
        <end position="576"/>
    </location>
</feature>
<protein>
    <submittedName>
        <fullName evidence="2">Uncharacterized protein</fullName>
    </submittedName>
</protein>
<dbReference type="InterPro" id="IPR018853">
    <property type="entry name" value="DUF2457"/>
</dbReference>
<dbReference type="Proteomes" id="UP000799429">
    <property type="component" value="Unassembled WGS sequence"/>
</dbReference>
<sequence length="798" mass="89485">MDPHDRRDHIMNATQQNRPMQNQPTTMDDSLNMGDEVVGDSDEPPDEQLNTPKSSTDFRRSLPSAAMRKQSLLTQGLTARSESHDDSKQRAQLASSRSASTWSNTSTASTAELTSDGGLTSPGTRANTPSPPLPSNQFHGFSPMFKKEPFAQATQIRRDDHDNVDPLQKSPSLAQTQLAVEAAVEAKIGHKRCIRFACGGNTAAKPNAPKVELPKPKPAVTSNEELSAQLKRRCMLKFACPTKVSDNKSESENKRRLASPPPPTRRNQTSATAAPRHHRDSDATVRNESPKAARKPFAPRTRKWSQNSDVGRTEATRFHEFANSDEEVDEWTQQSTCHRKRLTVNDTLVVENGLRKLGQEVEEEALEDEEAALDEDIDQDNDGENENGDNEDDNFDEEKLEIDEEESTESFDDVSDVSDVSDAGFDTDDEEGFARSDDESDAGSEDRWWAPGYSTAATSTDLGDFIRPNTQRTMSNSSSSVHSDDGSLKTHGALKKRMRRRARPLNIRPRSPELPDSTDFVCGTLDEDRPLEDAYMSNIERKRAAKHIPTPQDIDPTFPQSDPDLCEEDEEDDDNEENHVSADESDQHLFMHGQPDAHEEPYHRGRRGIVSRKKSPLPSPKRLVSPPPRARLTTHRSPPPRRLFGQSPRRMRSPPVARLRSPPPRRTSFGLSPRLTVVDDHHREVLAERPQLAYATSLPRASMMSRVTKAEDSDNEDTPRDVHSRGAIDIVKGLEKKRQLRKEKLYQKYCRKAAEKKDRRPAPGKGAERMRELGLELNAYRGKRTITNQAQEAHILSI</sequence>
<feature type="compositionally biased region" description="Acidic residues" evidence="1">
    <location>
        <begin position="360"/>
        <end position="416"/>
    </location>
</feature>
<dbReference type="OrthoDB" id="2011769at2759"/>
<keyword evidence="3" id="KW-1185">Reference proteome</keyword>
<feature type="compositionally biased region" description="Acidic residues" evidence="1">
    <location>
        <begin position="37"/>
        <end position="46"/>
    </location>
</feature>
<feature type="compositionally biased region" description="Basic residues" evidence="1">
    <location>
        <begin position="604"/>
        <end position="615"/>
    </location>
</feature>
<feature type="compositionally biased region" description="Low complexity" evidence="1">
    <location>
        <begin position="90"/>
        <end position="111"/>
    </location>
</feature>
<feature type="compositionally biased region" description="Basic and acidic residues" evidence="1">
    <location>
        <begin position="577"/>
        <end position="603"/>
    </location>
</feature>
<evidence type="ECO:0000256" key="1">
    <source>
        <dbReference type="SAM" id="MobiDB-lite"/>
    </source>
</evidence>
<reference evidence="2" key="1">
    <citation type="journal article" date="2020" name="Stud. Mycol.">
        <title>101 Dothideomycetes genomes: a test case for predicting lifestyles and emergence of pathogens.</title>
        <authorList>
            <person name="Haridas S."/>
            <person name="Albert R."/>
            <person name="Binder M."/>
            <person name="Bloem J."/>
            <person name="Labutti K."/>
            <person name="Salamov A."/>
            <person name="Andreopoulos B."/>
            <person name="Baker S."/>
            <person name="Barry K."/>
            <person name="Bills G."/>
            <person name="Bluhm B."/>
            <person name="Cannon C."/>
            <person name="Castanera R."/>
            <person name="Culley D."/>
            <person name="Daum C."/>
            <person name="Ezra D."/>
            <person name="Gonzalez J."/>
            <person name="Henrissat B."/>
            <person name="Kuo A."/>
            <person name="Liang C."/>
            <person name="Lipzen A."/>
            <person name="Lutzoni F."/>
            <person name="Magnuson J."/>
            <person name="Mondo S."/>
            <person name="Nolan M."/>
            <person name="Ohm R."/>
            <person name="Pangilinan J."/>
            <person name="Park H.-J."/>
            <person name="Ramirez L."/>
            <person name="Alfaro M."/>
            <person name="Sun H."/>
            <person name="Tritt A."/>
            <person name="Yoshinaga Y."/>
            <person name="Zwiers L.-H."/>
            <person name="Turgeon B."/>
            <person name="Goodwin S."/>
            <person name="Spatafora J."/>
            <person name="Crous P."/>
            <person name="Grigoriev I."/>
        </authorList>
    </citation>
    <scope>NUCLEOTIDE SEQUENCE</scope>
    <source>
        <strain evidence="2">CBS 101060</strain>
    </source>
</reference>
<organism evidence="2 3">
    <name type="scientific">Patellaria atrata CBS 101060</name>
    <dbReference type="NCBI Taxonomy" id="1346257"/>
    <lineage>
        <taxon>Eukaryota</taxon>
        <taxon>Fungi</taxon>
        <taxon>Dikarya</taxon>
        <taxon>Ascomycota</taxon>
        <taxon>Pezizomycotina</taxon>
        <taxon>Dothideomycetes</taxon>
        <taxon>Dothideomycetes incertae sedis</taxon>
        <taxon>Patellariales</taxon>
        <taxon>Patellariaceae</taxon>
        <taxon>Patellaria</taxon>
    </lineage>
</organism>
<feature type="region of interest" description="Disordered" evidence="1">
    <location>
        <begin position="201"/>
        <end position="225"/>
    </location>
</feature>
<feature type="compositionally biased region" description="Basic and acidic residues" evidence="1">
    <location>
        <begin position="245"/>
        <end position="255"/>
    </location>
</feature>
<evidence type="ECO:0000313" key="2">
    <source>
        <dbReference type="EMBL" id="KAF2837842.1"/>
    </source>
</evidence>
<feature type="compositionally biased region" description="Polar residues" evidence="1">
    <location>
        <begin position="71"/>
        <end position="80"/>
    </location>
</feature>
<feature type="compositionally biased region" description="Polar residues" evidence="1">
    <location>
        <begin position="12"/>
        <end position="29"/>
    </location>
</feature>
<feature type="region of interest" description="Disordered" evidence="1">
    <location>
        <begin position="243"/>
        <end position="317"/>
    </location>
</feature>
<gene>
    <name evidence="2" type="ORF">M501DRAFT_936697</name>
</gene>
<dbReference type="AlphaFoldDB" id="A0A9P4S855"/>
<feature type="region of interest" description="Disordered" evidence="1">
    <location>
        <begin position="360"/>
        <end position="675"/>
    </location>
</feature>
<feature type="compositionally biased region" description="Basic residues" evidence="1">
    <location>
        <begin position="492"/>
        <end position="503"/>
    </location>
</feature>
<evidence type="ECO:0000313" key="3">
    <source>
        <dbReference type="Proteomes" id="UP000799429"/>
    </source>
</evidence>
<feature type="region of interest" description="Disordered" evidence="1">
    <location>
        <begin position="1"/>
        <end position="143"/>
    </location>
</feature>